<keyword evidence="2" id="KW-1185">Reference proteome</keyword>
<evidence type="ECO:0000313" key="2">
    <source>
        <dbReference type="Proteomes" id="UP000635902"/>
    </source>
</evidence>
<accession>A0ABR9ZLP4</accession>
<name>A0ABR9ZLP4_9CORY</name>
<proteinExistence type="predicted"/>
<gene>
    <name evidence="1" type="ORF">IRY30_09765</name>
</gene>
<sequence>MDLNVILHAISDFLSTDAGAAIARVLGGIFQFLYPANAPGAWDVPLPDTSPRP</sequence>
<comment type="caution">
    <text evidence="1">The sequence shown here is derived from an EMBL/GenBank/DDBJ whole genome shotgun (WGS) entry which is preliminary data.</text>
</comment>
<reference evidence="1 2" key="1">
    <citation type="submission" date="2020-10" db="EMBL/GenBank/DDBJ databases">
        <title>Novel species in genus Corynebacterium.</title>
        <authorList>
            <person name="Zhang G."/>
        </authorList>
    </citation>
    <scope>NUCLEOTIDE SEQUENCE [LARGE SCALE GENOMIC DNA]</scope>
    <source>
        <strain evidence="1 2">DSM 45110</strain>
    </source>
</reference>
<organism evidence="1 2">
    <name type="scientific">Corynebacterium suicordis DSM 45110</name>
    <dbReference type="NCBI Taxonomy" id="1121369"/>
    <lineage>
        <taxon>Bacteria</taxon>
        <taxon>Bacillati</taxon>
        <taxon>Actinomycetota</taxon>
        <taxon>Actinomycetes</taxon>
        <taxon>Mycobacteriales</taxon>
        <taxon>Corynebacteriaceae</taxon>
        <taxon>Corynebacterium</taxon>
    </lineage>
</organism>
<dbReference type="EMBL" id="JADKMY010000003">
    <property type="protein sequence ID" value="MBF4554356.1"/>
    <property type="molecule type" value="Genomic_DNA"/>
</dbReference>
<protein>
    <submittedName>
        <fullName evidence="1">Uncharacterized protein</fullName>
    </submittedName>
</protein>
<evidence type="ECO:0000313" key="1">
    <source>
        <dbReference type="EMBL" id="MBF4554356.1"/>
    </source>
</evidence>
<dbReference type="Proteomes" id="UP000635902">
    <property type="component" value="Unassembled WGS sequence"/>
</dbReference>
<dbReference type="RefSeq" id="WP_194557231.1">
    <property type="nucleotide sequence ID" value="NZ_JADKMY010000003.1"/>
</dbReference>